<protein>
    <recommendedName>
        <fullName evidence="3">Coenzyme Q-binding protein COQ10 START domain-containing protein</fullName>
    </recommendedName>
</protein>
<dbReference type="eggNOG" id="ENOG5031W6N">
    <property type="taxonomic scope" value="Bacteria"/>
</dbReference>
<keyword evidence="2" id="KW-1185">Reference proteome</keyword>
<sequence length="156" mass="17422">MITSHHELMLPASVAATMEILRDIEGLDRWLRPHLPTWPTIRTETSILERTADGAPALVRTRTSALGIKDDALAHYEWTETGCTTSIVRSNVLRSSVSVFDVGERDGGTLLSTRLSAELKIKLPWLIERKFEDLQQTFTAAVQRALLAEATRRAGR</sequence>
<dbReference type="InterPro" id="IPR023393">
    <property type="entry name" value="START-like_dom_sf"/>
</dbReference>
<dbReference type="Gene3D" id="3.30.530.20">
    <property type="match status" value="1"/>
</dbReference>
<organism evidence="1 2">
    <name type="scientific">Gordonia effusa NBRC 100432</name>
    <dbReference type="NCBI Taxonomy" id="1077974"/>
    <lineage>
        <taxon>Bacteria</taxon>
        <taxon>Bacillati</taxon>
        <taxon>Actinomycetota</taxon>
        <taxon>Actinomycetes</taxon>
        <taxon>Mycobacteriales</taxon>
        <taxon>Gordoniaceae</taxon>
        <taxon>Gordonia</taxon>
    </lineage>
</organism>
<gene>
    <name evidence="1" type="ORF">GOEFS_035_00300</name>
</gene>
<accession>H0QXE7</accession>
<dbReference type="OrthoDB" id="4730534at2"/>
<reference evidence="1 2" key="1">
    <citation type="submission" date="2011-12" db="EMBL/GenBank/DDBJ databases">
        <title>Whole genome shotgun sequence of Gordonia effusa NBRC 100432.</title>
        <authorList>
            <person name="Yoshida I."/>
            <person name="Takarada H."/>
            <person name="Hosoyama A."/>
            <person name="Tsuchikane K."/>
            <person name="Katsumata H."/>
            <person name="Yamazaki S."/>
            <person name="Fujita N."/>
        </authorList>
    </citation>
    <scope>NUCLEOTIDE SEQUENCE [LARGE SCALE GENOMIC DNA]</scope>
    <source>
        <strain evidence="1 2">NBRC 100432</strain>
    </source>
</reference>
<dbReference type="PANTHER" id="PTHR39683">
    <property type="entry name" value="CONSERVED PROTEIN TB16.3"/>
    <property type="match status" value="1"/>
</dbReference>
<proteinExistence type="predicted"/>
<evidence type="ECO:0000313" key="1">
    <source>
        <dbReference type="EMBL" id="GAB17498.1"/>
    </source>
</evidence>
<dbReference type="AlphaFoldDB" id="H0QXE7"/>
<dbReference type="RefSeq" id="WP_007316836.1">
    <property type="nucleotide sequence ID" value="NZ_BAEH01000035.1"/>
</dbReference>
<evidence type="ECO:0008006" key="3">
    <source>
        <dbReference type="Google" id="ProtNLM"/>
    </source>
</evidence>
<dbReference type="EMBL" id="BAEH01000035">
    <property type="protein sequence ID" value="GAB17498.1"/>
    <property type="molecule type" value="Genomic_DNA"/>
</dbReference>
<dbReference type="PANTHER" id="PTHR39683:SF4">
    <property type="entry name" value="COENZYME Q-BINDING PROTEIN COQ10 START DOMAIN-CONTAINING PROTEIN"/>
    <property type="match status" value="1"/>
</dbReference>
<dbReference type="SUPFAM" id="SSF55961">
    <property type="entry name" value="Bet v1-like"/>
    <property type="match status" value="1"/>
</dbReference>
<name>H0QXE7_9ACTN</name>
<comment type="caution">
    <text evidence="1">The sequence shown here is derived from an EMBL/GenBank/DDBJ whole genome shotgun (WGS) entry which is preliminary data.</text>
</comment>
<evidence type="ECO:0000313" key="2">
    <source>
        <dbReference type="Proteomes" id="UP000035034"/>
    </source>
</evidence>
<dbReference type="STRING" id="1077974.GOEFS_035_00300"/>
<dbReference type="Proteomes" id="UP000035034">
    <property type="component" value="Unassembled WGS sequence"/>
</dbReference>